<dbReference type="EMBL" id="JAAAHW010003454">
    <property type="protein sequence ID" value="KAF9983694.1"/>
    <property type="molecule type" value="Genomic_DNA"/>
</dbReference>
<proteinExistence type="predicted"/>
<accession>A0A9P6SNK4</accession>
<evidence type="ECO:0000256" key="1">
    <source>
        <dbReference type="SAM" id="MobiDB-lite"/>
    </source>
</evidence>
<organism evidence="2 3">
    <name type="scientific">Modicella reniformis</name>
    <dbReference type="NCBI Taxonomy" id="1440133"/>
    <lineage>
        <taxon>Eukaryota</taxon>
        <taxon>Fungi</taxon>
        <taxon>Fungi incertae sedis</taxon>
        <taxon>Mucoromycota</taxon>
        <taxon>Mortierellomycotina</taxon>
        <taxon>Mortierellomycetes</taxon>
        <taxon>Mortierellales</taxon>
        <taxon>Mortierellaceae</taxon>
        <taxon>Modicella</taxon>
    </lineage>
</organism>
<feature type="region of interest" description="Disordered" evidence="1">
    <location>
        <begin position="197"/>
        <end position="230"/>
    </location>
</feature>
<reference evidence="2" key="1">
    <citation type="journal article" date="2020" name="Fungal Divers.">
        <title>Resolving the Mortierellaceae phylogeny through synthesis of multi-gene phylogenetics and phylogenomics.</title>
        <authorList>
            <person name="Vandepol N."/>
            <person name="Liber J."/>
            <person name="Desiro A."/>
            <person name="Na H."/>
            <person name="Kennedy M."/>
            <person name="Barry K."/>
            <person name="Grigoriev I.V."/>
            <person name="Miller A.N."/>
            <person name="O'Donnell K."/>
            <person name="Stajich J.E."/>
            <person name="Bonito G."/>
        </authorList>
    </citation>
    <scope>NUCLEOTIDE SEQUENCE</scope>
    <source>
        <strain evidence="2">MES-2147</strain>
    </source>
</reference>
<keyword evidence="3" id="KW-1185">Reference proteome</keyword>
<comment type="caution">
    <text evidence="2">The sequence shown here is derived from an EMBL/GenBank/DDBJ whole genome shotgun (WGS) entry which is preliminary data.</text>
</comment>
<dbReference type="OrthoDB" id="2449489at2759"/>
<dbReference type="AlphaFoldDB" id="A0A9P6SNK4"/>
<evidence type="ECO:0000313" key="2">
    <source>
        <dbReference type="EMBL" id="KAF9983694.1"/>
    </source>
</evidence>
<feature type="compositionally biased region" description="Low complexity" evidence="1">
    <location>
        <begin position="202"/>
        <end position="216"/>
    </location>
</feature>
<dbReference type="Proteomes" id="UP000749646">
    <property type="component" value="Unassembled WGS sequence"/>
</dbReference>
<sequence length="230" mass="25626">MFSVVVHPASDENPHPAIEASRSLGGGSRTHAHYSSSDLSSNRGSMKLMTESARAAATSAIVETLTRGETRSSRGESPYIPSSLSMLFSDPEVIQAQEEVERAQLHQQQQQLRQRYVDSQRSFSGGRPGVTLEELEEEEGGYNGYDDDERHEKRRLLLLSDAGNFQRYGYEMVQEEEQQEDEGYHPYATVMSRSDFLAPHEPTSSSPLFPSPLNTLGRFNSISNPLEGKV</sequence>
<evidence type="ECO:0000313" key="3">
    <source>
        <dbReference type="Proteomes" id="UP000749646"/>
    </source>
</evidence>
<gene>
    <name evidence="2" type="ORF">BGZ65_001530</name>
</gene>
<protein>
    <submittedName>
        <fullName evidence="2">Uncharacterized protein</fullName>
    </submittedName>
</protein>
<feature type="compositionally biased region" description="Polar residues" evidence="1">
    <location>
        <begin position="33"/>
        <end position="44"/>
    </location>
</feature>
<feature type="region of interest" description="Disordered" evidence="1">
    <location>
        <begin position="1"/>
        <end position="44"/>
    </location>
</feature>
<name>A0A9P6SNK4_9FUNG</name>